<name>A0A1I6FJG8_9PSEU</name>
<dbReference type="AlphaFoldDB" id="A0A1I6FJG8"/>
<dbReference type="PANTHER" id="PTHR43011:SF1">
    <property type="entry name" value="IRON-SULFUR CLUSTER ASSEMBLY 2 HOMOLOG, MITOCHONDRIAL"/>
    <property type="match status" value="1"/>
</dbReference>
<dbReference type="Gene3D" id="2.60.300.12">
    <property type="entry name" value="HesB-like domain"/>
    <property type="match status" value="1"/>
</dbReference>
<dbReference type="PROSITE" id="PS01152">
    <property type="entry name" value="HESB"/>
    <property type="match status" value="1"/>
</dbReference>
<dbReference type="PANTHER" id="PTHR43011">
    <property type="entry name" value="IRON-SULFUR CLUSTER ASSEMBLY 2 HOMOLOG, MITOCHONDRIAL"/>
    <property type="match status" value="1"/>
</dbReference>
<keyword evidence="3" id="KW-1185">Reference proteome</keyword>
<organism evidence="2 3">
    <name type="scientific">Lentzea waywayandensis</name>
    <dbReference type="NCBI Taxonomy" id="84724"/>
    <lineage>
        <taxon>Bacteria</taxon>
        <taxon>Bacillati</taxon>
        <taxon>Actinomycetota</taxon>
        <taxon>Actinomycetes</taxon>
        <taxon>Pseudonocardiales</taxon>
        <taxon>Pseudonocardiaceae</taxon>
        <taxon>Lentzea</taxon>
    </lineage>
</organism>
<evidence type="ECO:0000313" key="2">
    <source>
        <dbReference type="EMBL" id="SFR30082.1"/>
    </source>
</evidence>
<dbReference type="InterPro" id="IPR016092">
    <property type="entry name" value="ATAP"/>
</dbReference>
<dbReference type="OrthoDB" id="9801228at2"/>
<dbReference type="InterPro" id="IPR000361">
    <property type="entry name" value="ATAP_core_dom"/>
</dbReference>
<dbReference type="RefSeq" id="WP_093606442.1">
    <property type="nucleotide sequence ID" value="NZ_FOYL01000027.1"/>
</dbReference>
<dbReference type="Proteomes" id="UP000198583">
    <property type="component" value="Unassembled WGS sequence"/>
</dbReference>
<dbReference type="STRING" id="84724.SAMN04488564_12718"/>
<dbReference type="Pfam" id="PF01521">
    <property type="entry name" value="Fe-S_biosyn"/>
    <property type="match status" value="1"/>
</dbReference>
<dbReference type="InterPro" id="IPR035903">
    <property type="entry name" value="HesB-like_dom_sf"/>
</dbReference>
<gene>
    <name evidence="2" type="ORF">SAMN04488564_12718</name>
</gene>
<dbReference type="GO" id="GO:0051537">
    <property type="term" value="F:2 iron, 2 sulfur cluster binding"/>
    <property type="evidence" value="ECO:0007669"/>
    <property type="project" value="UniProtKB-ARBA"/>
</dbReference>
<dbReference type="GO" id="GO:0005506">
    <property type="term" value="F:iron ion binding"/>
    <property type="evidence" value="ECO:0007669"/>
    <property type="project" value="TreeGrafter"/>
</dbReference>
<dbReference type="SUPFAM" id="SSF89360">
    <property type="entry name" value="HesB-like domain"/>
    <property type="match status" value="1"/>
</dbReference>
<accession>A0A1I6FJG8</accession>
<dbReference type="GO" id="GO:0016226">
    <property type="term" value="P:iron-sulfur cluster assembly"/>
    <property type="evidence" value="ECO:0007669"/>
    <property type="project" value="InterPro"/>
</dbReference>
<evidence type="ECO:0000313" key="3">
    <source>
        <dbReference type="Proteomes" id="UP000198583"/>
    </source>
</evidence>
<feature type="domain" description="Core" evidence="1">
    <location>
        <begin position="95"/>
        <end position="146"/>
    </location>
</feature>
<sequence length="149" mass="15833">MQQDVVVPPQYAVSLTEAAVVKVDKLLAAEGASGLALRIRVESGGCAGLRYQLYFDDQYTKVLAKDLAERADEGAAEPDDEEMAAQRAAMVSAGESVLWFDGVAVLVDKKSGLYLDGAVIDFVDTLQKQGFTIENPNAQGGCACGDSFH</sequence>
<reference evidence="3" key="1">
    <citation type="submission" date="2016-10" db="EMBL/GenBank/DDBJ databases">
        <authorList>
            <person name="Varghese N."/>
            <person name="Submissions S."/>
        </authorList>
    </citation>
    <scope>NUCLEOTIDE SEQUENCE [LARGE SCALE GENOMIC DNA]</scope>
    <source>
        <strain evidence="3">DSM 44232</strain>
    </source>
</reference>
<dbReference type="EMBL" id="FOYL01000027">
    <property type="protein sequence ID" value="SFR30082.1"/>
    <property type="molecule type" value="Genomic_DNA"/>
</dbReference>
<dbReference type="InterPro" id="IPR017870">
    <property type="entry name" value="FeS_cluster_insertion_CS"/>
</dbReference>
<proteinExistence type="predicted"/>
<dbReference type="GO" id="GO:0051539">
    <property type="term" value="F:4 iron, 4 sulfur cluster binding"/>
    <property type="evidence" value="ECO:0007669"/>
    <property type="project" value="TreeGrafter"/>
</dbReference>
<evidence type="ECO:0000259" key="1">
    <source>
        <dbReference type="Pfam" id="PF01521"/>
    </source>
</evidence>
<protein>
    <submittedName>
        <fullName evidence="2">Iron-sulfur cluster assembly accessory protein</fullName>
    </submittedName>
</protein>
<dbReference type="NCBIfam" id="TIGR00049">
    <property type="entry name" value="iron-sulfur cluster assembly accessory protein"/>
    <property type="match status" value="1"/>
</dbReference>